<evidence type="ECO:0000313" key="2">
    <source>
        <dbReference type="EMBL" id="OEU19371.1"/>
    </source>
</evidence>
<reference evidence="2 3" key="1">
    <citation type="submission" date="2016-09" db="EMBL/GenBank/DDBJ databases">
        <title>Extensive genetic diversity and differential bi-allelic expression allows diatom success in the polar Southern Ocean.</title>
        <authorList>
            <consortium name="DOE Joint Genome Institute"/>
            <person name="Mock T."/>
            <person name="Otillar R.P."/>
            <person name="Strauss J."/>
            <person name="Dupont C."/>
            <person name="Frickenhaus S."/>
            <person name="Maumus F."/>
            <person name="Mcmullan M."/>
            <person name="Sanges R."/>
            <person name="Schmutz J."/>
            <person name="Toseland A."/>
            <person name="Valas R."/>
            <person name="Veluchamy A."/>
            <person name="Ward B.J."/>
            <person name="Allen A."/>
            <person name="Barry K."/>
            <person name="Falciatore A."/>
            <person name="Ferrante M."/>
            <person name="Fortunato A.E."/>
            <person name="Gloeckner G."/>
            <person name="Gruber A."/>
            <person name="Hipkin R."/>
            <person name="Janech M."/>
            <person name="Kroth P."/>
            <person name="Leese F."/>
            <person name="Lindquist E."/>
            <person name="Lyon B.R."/>
            <person name="Martin J."/>
            <person name="Mayer C."/>
            <person name="Parker M."/>
            <person name="Quesneville H."/>
            <person name="Raymond J."/>
            <person name="Uhlig C."/>
            <person name="Valentin K.U."/>
            <person name="Worden A.Z."/>
            <person name="Armbrust E.V."/>
            <person name="Bowler C."/>
            <person name="Green B."/>
            <person name="Moulton V."/>
            <person name="Van Oosterhout C."/>
            <person name="Grigoriev I."/>
        </authorList>
    </citation>
    <scope>NUCLEOTIDE SEQUENCE [LARGE SCALE GENOMIC DNA]</scope>
    <source>
        <strain evidence="2 3">CCMP1102</strain>
    </source>
</reference>
<feature type="compositionally biased region" description="Acidic residues" evidence="1">
    <location>
        <begin position="59"/>
        <end position="70"/>
    </location>
</feature>
<dbReference type="InParanoid" id="A0A1E7FMI4"/>
<keyword evidence="3" id="KW-1185">Reference proteome</keyword>
<accession>A0A1E7FMI4</accession>
<dbReference type="EMBL" id="KV784355">
    <property type="protein sequence ID" value="OEU19371.1"/>
    <property type="molecule type" value="Genomic_DNA"/>
</dbReference>
<organism evidence="2 3">
    <name type="scientific">Fragilariopsis cylindrus CCMP1102</name>
    <dbReference type="NCBI Taxonomy" id="635003"/>
    <lineage>
        <taxon>Eukaryota</taxon>
        <taxon>Sar</taxon>
        <taxon>Stramenopiles</taxon>
        <taxon>Ochrophyta</taxon>
        <taxon>Bacillariophyta</taxon>
        <taxon>Bacillariophyceae</taxon>
        <taxon>Bacillariophycidae</taxon>
        <taxon>Bacillariales</taxon>
        <taxon>Bacillariaceae</taxon>
        <taxon>Fragilariopsis</taxon>
    </lineage>
</organism>
<protein>
    <submittedName>
        <fullName evidence="2">Uncharacterized protein</fullName>
    </submittedName>
</protein>
<evidence type="ECO:0000313" key="3">
    <source>
        <dbReference type="Proteomes" id="UP000095751"/>
    </source>
</evidence>
<name>A0A1E7FMI4_9STRA</name>
<evidence type="ECO:0000256" key="1">
    <source>
        <dbReference type="SAM" id="MobiDB-lite"/>
    </source>
</evidence>
<feature type="region of interest" description="Disordered" evidence="1">
    <location>
        <begin position="57"/>
        <end position="98"/>
    </location>
</feature>
<gene>
    <name evidence="2" type="ORF">FRACYDRAFT_235421</name>
</gene>
<sequence length="181" mass="20017">MMLDDDDDDCRTHEVRKELYSHKSHGAALTYELAIDDDDVQRLIPRAMAMMHLNNQDATESDDDDNDDSVPDPASSATVPGASTGETLAGEGAGEDSSVWVAGSNENELGPLSYFDPDVLRVTRKVMHLQVDQKKVELRNLGMEVPDDLTILKGLDTWSLFGFSNEALEKDPATNLFYQQL</sequence>
<proteinExistence type="predicted"/>
<feature type="compositionally biased region" description="Low complexity" evidence="1">
    <location>
        <begin position="71"/>
        <end position="90"/>
    </location>
</feature>
<dbReference type="Proteomes" id="UP000095751">
    <property type="component" value="Unassembled WGS sequence"/>
</dbReference>
<dbReference type="KEGG" id="fcy:FRACYDRAFT_235421"/>
<dbReference type="AlphaFoldDB" id="A0A1E7FMI4"/>